<dbReference type="CDD" id="cd05013">
    <property type="entry name" value="SIS_RpiR"/>
    <property type="match status" value="1"/>
</dbReference>
<dbReference type="GO" id="GO:0003700">
    <property type="term" value="F:DNA-binding transcription factor activity"/>
    <property type="evidence" value="ECO:0007669"/>
    <property type="project" value="InterPro"/>
</dbReference>
<name>E0E2Y1_9FIRM</name>
<protein>
    <submittedName>
        <fullName evidence="6">SIS domain protein</fullName>
    </submittedName>
</protein>
<dbReference type="InterPro" id="IPR046348">
    <property type="entry name" value="SIS_dom_sf"/>
</dbReference>
<dbReference type="InterPro" id="IPR000281">
    <property type="entry name" value="HTH_RpiR"/>
</dbReference>
<dbReference type="PANTHER" id="PTHR30514:SF18">
    <property type="entry name" value="RPIR-FAMILY TRANSCRIPTIONAL REGULATOR"/>
    <property type="match status" value="1"/>
</dbReference>
<dbReference type="PROSITE" id="PS51071">
    <property type="entry name" value="HTH_RPIR"/>
    <property type="match status" value="1"/>
</dbReference>
<dbReference type="InterPro" id="IPR009057">
    <property type="entry name" value="Homeodomain-like_sf"/>
</dbReference>
<dbReference type="SUPFAM" id="SSF53697">
    <property type="entry name" value="SIS domain"/>
    <property type="match status" value="1"/>
</dbReference>
<dbReference type="PROSITE" id="PS51464">
    <property type="entry name" value="SIS"/>
    <property type="match status" value="1"/>
</dbReference>
<feature type="domain" description="HTH rpiR-type" evidence="4">
    <location>
        <begin position="33"/>
        <end position="109"/>
    </location>
</feature>
<evidence type="ECO:0000256" key="1">
    <source>
        <dbReference type="ARBA" id="ARBA00023015"/>
    </source>
</evidence>
<sequence length="313" mass="35818">MKFDTNDMKKKKELRIGITNENKQNDGDDDQLNNLMHIMKNRYKTMSKGQKLLAQYTMNNYPKVAFMTASKLGETVGVSESTVVRFATALGFSGYPKFQDALQELIKTKLTTVERVEMTDADYMSDSMILNNVFKNDINNIKDTMEHLDQDSYEEAVDTIFNAKKVYIMGLRSSIFVAKYLAYYLNYILDNVIIIRMDMGEPYEQMTKISEGDVFIPISFPRYSKKTYKVVNFAKERGAKVVAITDSINAPISKISDTVVTVRNNMVSFIDSLVPAFSVANAIVMGIAMREKDDVKSYLKELEDIWEKYGIYE</sequence>
<keyword evidence="2" id="KW-0238">DNA-binding</keyword>
<proteinExistence type="predicted"/>
<dbReference type="Pfam" id="PF01418">
    <property type="entry name" value="HTH_6"/>
    <property type="match status" value="1"/>
</dbReference>
<dbReference type="AlphaFoldDB" id="E0E2Y1"/>
<comment type="caution">
    <text evidence="6">The sequence shown here is derived from an EMBL/GenBank/DDBJ whole genome shotgun (WGS) entry which is preliminary data.</text>
</comment>
<evidence type="ECO:0000256" key="2">
    <source>
        <dbReference type="ARBA" id="ARBA00023125"/>
    </source>
</evidence>
<dbReference type="Proteomes" id="UP000003244">
    <property type="component" value="Unassembled WGS sequence"/>
</dbReference>
<dbReference type="GO" id="GO:1901135">
    <property type="term" value="P:carbohydrate derivative metabolic process"/>
    <property type="evidence" value="ECO:0007669"/>
    <property type="project" value="InterPro"/>
</dbReference>
<reference evidence="6 7" key="1">
    <citation type="submission" date="2010-08" db="EMBL/GenBank/DDBJ databases">
        <authorList>
            <person name="Harkins D.M."/>
            <person name="Madupu R."/>
            <person name="Durkin A.S."/>
            <person name="Torralba M."/>
            <person name="Methe B."/>
            <person name="Sutton G.G."/>
            <person name="Nelson K.E."/>
        </authorList>
    </citation>
    <scope>NUCLEOTIDE SEQUENCE [LARGE SCALE GENOMIC DNA]</scope>
    <source>
        <strain evidence="6 7">DSM 17678</strain>
    </source>
</reference>
<gene>
    <name evidence="6" type="ORF">HMPREF0634_1120</name>
</gene>
<keyword evidence="1" id="KW-0805">Transcription regulation</keyword>
<dbReference type="PANTHER" id="PTHR30514">
    <property type="entry name" value="GLUCOKINASE"/>
    <property type="match status" value="1"/>
</dbReference>
<dbReference type="GO" id="GO:0097367">
    <property type="term" value="F:carbohydrate derivative binding"/>
    <property type="evidence" value="ECO:0007669"/>
    <property type="project" value="InterPro"/>
</dbReference>
<dbReference type="EMBL" id="ADGQ01000050">
    <property type="protein sequence ID" value="EFM64722.1"/>
    <property type="molecule type" value="Genomic_DNA"/>
</dbReference>
<dbReference type="Gene3D" id="1.10.10.10">
    <property type="entry name" value="Winged helix-like DNA-binding domain superfamily/Winged helix DNA-binding domain"/>
    <property type="match status" value="1"/>
</dbReference>
<dbReference type="InterPro" id="IPR047640">
    <property type="entry name" value="RpiR-like"/>
</dbReference>
<evidence type="ECO:0000313" key="7">
    <source>
        <dbReference type="Proteomes" id="UP000003244"/>
    </source>
</evidence>
<dbReference type="eggNOG" id="COG1737">
    <property type="taxonomic scope" value="Bacteria"/>
</dbReference>
<keyword evidence="3" id="KW-0804">Transcription</keyword>
<dbReference type="Pfam" id="PF01380">
    <property type="entry name" value="SIS"/>
    <property type="match status" value="1"/>
</dbReference>
<dbReference type="InterPro" id="IPR001347">
    <property type="entry name" value="SIS_dom"/>
</dbReference>
<keyword evidence="7" id="KW-1185">Reference proteome</keyword>
<dbReference type="Gene3D" id="3.40.50.10490">
    <property type="entry name" value="Glucose-6-phosphate isomerase like protein, domain 1"/>
    <property type="match status" value="1"/>
</dbReference>
<evidence type="ECO:0000313" key="6">
    <source>
        <dbReference type="EMBL" id="EFM64722.1"/>
    </source>
</evidence>
<dbReference type="InterPro" id="IPR035472">
    <property type="entry name" value="RpiR-like_SIS"/>
</dbReference>
<evidence type="ECO:0000256" key="3">
    <source>
        <dbReference type="ARBA" id="ARBA00023163"/>
    </source>
</evidence>
<dbReference type="SUPFAM" id="SSF46689">
    <property type="entry name" value="Homeodomain-like"/>
    <property type="match status" value="1"/>
</dbReference>
<organism evidence="6 7">
    <name type="scientific">Peptostreptococcus stomatis DSM 17678</name>
    <dbReference type="NCBI Taxonomy" id="596315"/>
    <lineage>
        <taxon>Bacteria</taxon>
        <taxon>Bacillati</taxon>
        <taxon>Bacillota</taxon>
        <taxon>Clostridia</taxon>
        <taxon>Peptostreptococcales</taxon>
        <taxon>Peptostreptococcaceae</taxon>
        <taxon>Peptostreptococcus</taxon>
    </lineage>
</organism>
<dbReference type="GO" id="GO:0003677">
    <property type="term" value="F:DNA binding"/>
    <property type="evidence" value="ECO:0007669"/>
    <property type="project" value="UniProtKB-KW"/>
</dbReference>
<dbReference type="InterPro" id="IPR036388">
    <property type="entry name" value="WH-like_DNA-bd_sf"/>
</dbReference>
<accession>E0E2Y1</accession>
<evidence type="ECO:0000259" key="4">
    <source>
        <dbReference type="PROSITE" id="PS51071"/>
    </source>
</evidence>
<feature type="domain" description="SIS" evidence="5">
    <location>
        <begin position="156"/>
        <end position="298"/>
    </location>
</feature>
<evidence type="ECO:0000259" key="5">
    <source>
        <dbReference type="PROSITE" id="PS51464"/>
    </source>
</evidence>
<dbReference type="STRING" id="596315.HMPREF0634_1120"/>